<dbReference type="InterPro" id="IPR007138">
    <property type="entry name" value="ABM_dom"/>
</dbReference>
<evidence type="ECO:0000313" key="2">
    <source>
        <dbReference type="EMBL" id="KGI78571.1"/>
    </source>
</evidence>
<dbReference type="EMBL" id="JACHET010000001">
    <property type="protein sequence ID" value="MBB6184145.1"/>
    <property type="molecule type" value="Genomic_DNA"/>
</dbReference>
<dbReference type="RefSeq" id="WP_043099725.1">
    <property type="nucleotide sequence ID" value="NZ_JACHET010000001.1"/>
</dbReference>
<keyword evidence="3" id="KW-0560">Oxidoreductase</keyword>
<reference evidence="3 5" key="2">
    <citation type="submission" date="2020-08" db="EMBL/GenBank/DDBJ databases">
        <title>Genomic Encyclopedia of Type Strains, Phase IV (KMG-IV): sequencing the most valuable type-strain genomes for metagenomic binning, comparative biology and taxonomic classification.</title>
        <authorList>
            <person name="Goeker M."/>
        </authorList>
    </citation>
    <scope>NUCLEOTIDE SEQUENCE [LARGE SCALE GENOMIC DNA]</scope>
    <source>
        <strain evidence="3 5">DSM 107085</strain>
    </source>
</reference>
<dbReference type="Pfam" id="PF03992">
    <property type="entry name" value="ABM"/>
    <property type="match status" value="1"/>
</dbReference>
<dbReference type="Proteomes" id="UP000560000">
    <property type="component" value="Unassembled WGS sequence"/>
</dbReference>
<gene>
    <name evidence="3" type="ORF">HNQ86_001490</name>
    <name evidence="2" type="ORF">LF63_0103705</name>
</gene>
<name>A0A099CY48_9GAMM</name>
<reference evidence="2 4" key="1">
    <citation type="submission" date="2014-09" db="EMBL/GenBank/DDBJ databases">
        <title>Xanthomonadaceae 3.5X direct submission.</title>
        <authorList>
            <person name="Fang T."/>
            <person name="Wang H."/>
        </authorList>
    </citation>
    <scope>NUCLEOTIDE SEQUENCE [LARGE SCALE GENOMIC DNA]</scope>
    <source>
        <strain evidence="2 4">3.5X</strain>
    </source>
</reference>
<dbReference type="InterPro" id="IPR011008">
    <property type="entry name" value="Dimeric_a/b-barrel"/>
</dbReference>
<evidence type="ECO:0000313" key="4">
    <source>
        <dbReference type="Proteomes" id="UP000029708"/>
    </source>
</evidence>
<dbReference type="Proteomes" id="UP000029708">
    <property type="component" value="Unassembled WGS sequence"/>
</dbReference>
<dbReference type="AlphaFoldDB" id="A0A099CY48"/>
<organism evidence="2 4">
    <name type="scientific">Oleiagrimonas soli</name>
    <dbReference type="NCBI Taxonomy" id="1543381"/>
    <lineage>
        <taxon>Bacteria</taxon>
        <taxon>Pseudomonadati</taxon>
        <taxon>Pseudomonadota</taxon>
        <taxon>Gammaproteobacteria</taxon>
        <taxon>Lysobacterales</taxon>
        <taxon>Rhodanobacteraceae</taxon>
        <taxon>Oleiagrimonas</taxon>
    </lineage>
</organism>
<evidence type="ECO:0000259" key="1">
    <source>
        <dbReference type="Pfam" id="PF03992"/>
    </source>
</evidence>
<dbReference type="GO" id="GO:0004497">
    <property type="term" value="F:monooxygenase activity"/>
    <property type="evidence" value="ECO:0007669"/>
    <property type="project" value="UniProtKB-KW"/>
</dbReference>
<protein>
    <submittedName>
        <fullName evidence="3">Heme-degrading monooxygenase HmoA</fullName>
    </submittedName>
</protein>
<dbReference type="Gene3D" id="3.30.70.100">
    <property type="match status" value="1"/>
</dbReference>
<feature type="domain" description="ABM" evidence="1">
    <location>
        <begin position="10"/>
        <end position="72"/>
    </location>
</feature>
<keyword evidence="3" id="KW-0503">Monooxygenase</keyword>
<dbReference type="SUPFAM" id="SSF54909">
    <property type="entry name" value="Dimeric alpha+beta barrel"/>
    <property type="match status" value="1"/>
</dbReference>
<sequence>MNVAAGRGGFVVIYRWRLKPGFEADFIANWQRITDAARAEGSGGSSLFRAEDGSYVAIARWPSRAARKAFFDRFDARADAQGAAMQARAEAAVLERLPALEMDALIDDWALEEIV</sequence>
<accession>A0A099CY48</accession>
<dbReference type="EMBL" id="JROI01000008">
    <property type="protein sequence ID" value="KGI78571.1"/>
    <property type="molecule type" value="Genomic_DNA"/>
</dbReference>
<evidence type="ECO:0000313" key="3">
    <source>
        <dbReference type="EMBL" id="MBB6184145.1"/>
    </source>
</evidence>
<dbReference type="HOGENOM" id="CLU_170996_0_0_6"/>
<comment type="caution">
    <text evidence="2">The sequence shown here is derived from an EMBL/GenBank/DDBJ whole genome shotgun (WGS) entry which is preliminary data.</text>
</comment>
<keyword evidence="4" id="KW-1185">Reference proteome</keyword>
<dbReference type="OrthoDB" id="6105906at2"/>
<proteinExistence type="predicted"/>
<dbReference type="STRING" id="1543381.LF63_0103705"/>
<evidence type="ECO:0000313" key="5">
    <source>
        <dbReference type="Proteomes" id="UP000560000"/>
    </source>
</evidence>